<dbReference type="OrthoDB" id="426293at2759"/>
<dbReference type="SUPFAM" id="SSF81324">
    <property type="entry name" value="Voltage-gated potassium channels"/>
    <property type="match status" value="1"/>
</dbReference>
<feature type="transmembrane region" description="Helical" evidence="9">
    <location>
        <begin position="106"/>
        <end position="128"/>
    </location>
</feature>
<dbReference type="CDD" id="cd00038">
    <property type="entry name" value="CAP_ED"/>
    <property type="match status" value="1"/>
</dbReference>
<dbReference type="InterPro" id="IPR018490">
    <property type="entry name" value="cNMP-bd_dom_sf"/>
</dbReference>
<dbReference type="PRINTS" id="PR01463">
    <property type="entry name" value="EAGCHANLFMLY"/>
</dbReference>
<dbReference type="GO" id="GO:0016020">
    <property type="term" value="C:membrane"/>
    <property type="evidence" value="ECO:0007669"/>
    <property type="project" value="UniProtKB-SubCell"/>
</dbReference>
<reference evidence="11" key="1">
    <citation type="submission" date="2021-11" db="EMBL/GenBank/DDBJ databases">
        <authorList>
            <consortium name="Genoscope - CEA"/>
            <person name="William W."/>
        </authorList>
    </citation>
    <scope>NUCLEOTIDE SEQUENCE</scope>
</reference>
<keyword evidence="5" id="KW-0406">Ion transport</keyword>
<evidence type="ECO:0000256" key="8">
    <source>
        <dbReference type="SAM" id="MobiDB-lite"/>
    </source>
</evidence>
<dbReference type="InterPro" id="IPR014710">
    <property type="entry name" value="RmlC-like_jellyroll"/>
</dbReference>
<gene>
    <name evidence="11" type="ORF">PECAL_4P22460</name>
</gene>
<evidence type="ECO:0000256" key="7">
    <source>
        <dbReference type="ARBA" id="ARBA00023303"/>
    </source>
</evidence>
<evidence type="ECO:0000256" key="1">
    <source>
        <dbReference type="ARBA" id="ARBA00004141"/>
    </source>
</evidence>
<evidence type="ECO:0000313" key="12">
    <source>
        <dbReference type="Proteomes" id="UP000789595"/>
    </source>
</evidence>
<feature type="transmembrane region" description="Helical" evidence="9">
    <location>
        <begin position="319"/>
        <end position="340"/>
    </location>
</feature>
<evidence type="ECO:0000259" key="10">
    <source>
        <dbReference type="Pfam" id="PF00520"/>
    </source>
</evidence>
<evidence type="ECO:0000256" key="6">
    <source>
        <dbReference type="ARBA" id="ARBA00023136"/>
    </source>
</evidence>
<keyword evidence="2" id="KW-0813">Transport</keyword>
<dbReference type="InterPro" id="IPR000595">
    <property type="entry name" value="cNMP-bd_dom"/>
</dbReference>
<feature type="transmembrane region" description="Helical" evidence="9">
    <location>
        <begin position="287"/>
        <end position="307"/>
    </location>
</feature>
<dbReference type="InterPro" id="IPR005821">
    <property type="entry name" value="Ion_trans_dom"/>
</dbReference>
<sequence length="714" mass="80358">MTEQPPPVPPIDQATTQKAGVLWNKVRDHVVSDDNFAETPRPVNDDEDDEKNLKPPSLVYPPDGCIPVLHPDGDVRFYWDLAQMVSLIWVSIFVPLRIGFDWPAVGMWFIIDSVIDLYFIFDFVLGFFTAVHLHEDTRVDDDASGDYFEFGGHYVVVDKKRIALSYLRGWFAIDFFASLPIEFFMRLEQGSLGCSFRVVNPCSVKTHSTGATIKLVKILRLFRILKLFRLLKLKKLFNRYQDDFVYLMPFISATKLVFAMLWMSHWMGCTYALVFPFEEQDKPMNSLSSKYIGAIYWAMQTITTVGYGDMVPTADGGRLVAIAGMAIGGLIFGWLIQYVISVLDPDTFERKQQARIDRMMAYLRANRLPPQLSARVVRHVRQQNSRQTEDRAVLTELPRQLRSDICLHLYEAFMLSVPLFSHAANSYTHHAFVCDVCTKVIPLTIPVSEMVYGAGDLAEEGAYLIVTGAVQLLSPAAPSKRKKIGGTSGGTSARAKHVMAEAGLEKELGGGDVFGESSALGSTRRFDEAVARKTSELLTISGPDLRCALDLAPRLRWTVLQRTVEHAIKCIHDPRLLMIVLRELHLPELLEEDLSAPAARFEDSIRILRHHKVYKVVANWREALYNIREEWEGRVCSTPKNYAATPHTPGKAFAEPVATEMDVHEELKLVRRDLSDLTDAVRALFATRAFDHADFHKIGGALHGVALAAREAGE</sequence>
<evidence type="ECO:0000256" key="3">
    <source>
        <dbReference type="ARBA" id="ARBA00022692"/>
    </source>
</evidence>
<dbReference type="Proteomes" id="UP000789595">
    <property type="component" value="Unassembled WGS sequence"/>
</dbReference>
<proteinExistence type="predicted"/>
<dbReference type="GO" id="GO:0005249">
    <property type="term" value="F:voltage-gated potassium channel activity"/>
    <property type="evidence" value="ECO:0007669"/>
    <property type="project" value="InterPro"/>
</dbReference>
<evidence type="ECO:0000256" key="2">
    <source>
        <dbReference type="ARBA" id="ARBA00022448"/>
    </source>
</evidence>
<evidence type="ECO:0000256" key="9">
    <source>
        <dbReference type="SAM" id="Phobius"/>
    </source>
</evidence>
<name>A0A8J2SM21_9STRA</name>
<keyword evidence="4 9" id="KW-1133">Transmembrane helix</keyword>
<dbReference type="EMBL" id="CAKKNE010000004">
    <property type="protein sequence ID" value="CAH0374933.1"/>
    <property type="molecule type" value="Genomic_DNA"/>
</dbReference>
<keyword evidence="12" id="KW-1185">Reference proteome</keyword>
<dbReference type="PANTHER" id="PTHR47823:SF11">
    <property type="entry name" value="K+-CHANNEL ERG AND RELATED PROTEINS"/>
    <property type="match status" value="1"/>
</dbReference>
<keyword evidence="3 9" id="KW-0812">Transmembrane</keyword>
<organism evidence="11 12">
    <name type="scientific">Pelagomonas calceolata</name>
    <dbReference type="NCBI Taxonomy" id="35677"/>
    <lineage>
        <taxon>Eukaryota</taxon>
        <taxon>Sar</taxon>
        <taxon>Stramenopiles</taxon>
        <taxon>Ochrophyta</taxon>
        <taxon>Pelagophyceae</taxon>
        <taxon>Pelagomonadales</taxon>
        <taxon>Pelagomonadaceae</taxon>
        <taxon>Pelagomonas</taxon>
    </lineage>
</organism>
<accession>A0A8J2SM21</accession>
<comment type="caution">
    <text evidence="11">The sequence shown here is derived from an EMBL/GenBank/DDBJ whole genome shotgun (WGS) entry which is preliminary data.</text>
</comment>
<feature type="transmembrane region" description="Helical" evidence="9">
    <location>
        <begin position="244"/>
        <end position="267"/>
    </location>
</feature>
<dbReference type="Pfam" id="PF00520">
    <property type="entry name" value="Ion_trans"/>
    <property type="match status" value="1"/>
</dbReference>
<keyword evidence="7" id="KW-0407">Ion channel</keyword>
<keyword evidence="6 9" id="KW-0472">Membrane</keyword>
<evidence type="ECO:0000256" key="4">
    <source>
        <dbReference type="ARBA" id="ARBA00022989"/>
    </source>
</evidence>
<dbReference type="PANTHER" id="PTHR47823">
    <property type="entry name" value="ION_TRANS DOMAIN-CONTAINING PROTEIN"/>
    <property type="match status" value="1"/>
</dbReference>
<feature type="region of interest" description="Disordered" evidence="8">
    <location>
        <begin position="33"/>
        <end position="57"/>
    </location>
</feature>
<feature type="domain" description="Ion transport" evidence="10">
    <location>
        <begin position="77"/>
        <end position="332"/>
    </location>
</feature>
<dbReference type="Gene3D" id="1.10.287.630">
    <property type="entry name" value="Helix hairpin bin"/>
    <property type="match status" value="1"/>
</dbReference>
<dbReference type="SUPFAM" id="SSF51206">
    <property type="entry name" value="cAMP-binding domain-like"/>
    <property type="match status" value="1"/>
</dbReference>
<dbReference type="AlphaFoldDB" id="A0A8J2SM21"/>
<dbReference type="InterPro" id="IPR003938">
    <property type="entry name" value="K_chnl_volt-dep_EAG/ELK/ERG"/>
</dbReference>
<dbReference type="Gene3D" id="2.60.120.10">
    <property type="entry name" value="Jelly Rolls"/>
    <property type="match status" value="1"/>
</dbReference>
<evidence type="ECO:0000313" key="11">
    <source>
        <dbReference type="EMBL" id="CAH0374933.1"/>
    </source>
</evidence>
<comment type="subcellular location">
    <subcellularLocation>
        <location evidence="1">Membrane</location>
        <topology evidence="1">Multi-pass membrane protein</topology>
    </subcellularLocation>
</comment>
<protein>
    <recommendedName>
        <fullName evidence="10">Ion transport domain-containing protein</fullName>
    </recommendedName>
</protein>
<dbReference type="Gene3D" id="1.10.287.70">
    <property type="match status" value="1"/>
</dbReference>
<evidence type="ECO:0000256" key="5">
    <source>
        <dbReference type="ARBA" id="ARBA00023065"/>
    </source>
</evidence>